<gene>
    <name evidence="3" type="ORF">CLV99_0946</name>
</gene>
<dbReference type="RefSeq" id="WP_133583298.1">
    <property type="nucleotide sequence ID" value="NZ_SNYV01000011.1"/>
</dbReference>
<dbReference type="Gene3D" id="1.25.40.10">
    <property type="entry name" value="Tetratricopeptide repeat domain"/>
    <property type="match status" value="1"/>
</dbReference>
<feature type="repeat" description="TPR" evidence="1">
    <location>
        <begin position="204"/>
        <end position="237"/>
    </location>
</feature>
<reference evidence="3 4" key="1">
    <citation type="submission" date="2019-03" db="EMBL/GenBank/DDBJ databases">
        <title>Genomic Encyclopedia of Archaeal and Bacterial Type Strains, Phase II (KMG-II): from individual species to whole genera.</title>
        <authorList>
            <person name="Goeker M."/>
        </authorList>
    </citation>
    <scope>NUCLEOTIDE SEQUENCE [LARGE SCALE GENOMIC DNA]</scope>
    <source>
        <strain evidence="3 4">DSM 28353</strain>
    </source>
</reference>
<dbReference type="Proteomes" id="UP000295292">
    <property type="component" value="Unassembled WGS sequence"/>
</dbReference>
<name>A0A4R6WS59_9SPHI</name>
<dbReference type="SUPFAM" id="SSF48452">
    <property type="entry name" value="TPR-like"/>
    <property type="match status" value="1"/>
</dbReference>
<keyword evidence="1" id="KW-0802">TPR repeat</keyword>
<dbReference type="AlphaFoldDB" id="A0A4R6WS59"/>
<evidence type="ECO:0000256" key="1">
    <source>
        <dbReference type="PROSITE-ProRule" id="PRU00339"/>
    </source>
</evidence>
<organism evidence="3 4">
    <name type="scientific">Sphingobacterium yanglingense</name>
    <dbReference type="NCBI Taxonomy" id="1437280"/>
    <lineage>
        <taxon>Bacteria</taxon>
        <taxon>Pseudomonadati</taxon>
        <taxon>Bacteroidota</taxon>
        <taxon>Sphingobacteriia</taxon>
        <taxon>Sphingobacteriales</taxon>
        <taxon>Sphingobacteriaceae</taxon>
        <taxon>Sphingobacterium</taxon>
    </lineage>
</organism>
<feature type="signal peptide" evidence="2">
    <location>
        <begin position="1"/>
        <end position="23"/>
    </location>
</feature>
<evidence type="ECO:0000313" key="3">
    <source>
        <dbReference type="EMBL" id="TDQ79506.1"/>
    </source>
</evidence>
<comment type="caution">
    <text evidence="3">The sequence shown here is derived from an EMBL/GenBank/DDBJ whole genome shotgun (WGS) entry which is preliminary data.</text>
</comment>
<sequence>MKLTTCIKSALLSLIILQQQSNAQTTNDKRINASPRMEEKVLHEPYFNYYLDFQNYATNKTSRYPELYKKYTLVDSMPIYYPVTKKAEEYPSPCYQIMNDGTVKTGMSYHYTFLLQLFYKRLSCLKDGSKLDPDFMKYQAFDSFDSETVRESIELLELYDKKRIKEGELDGLFERAKILFKQEEYKHSNAIFSFLATVDEHYREAAFNNVGLSFYHQKSYRKALDYFERAITLYPEGYLGYLNAGAARTYLPVDLGDYNPSIYYFKKAYELAPNNPNVIMNYKNAVKQQLGQRGIDIQD</sequence>
<dbReference type="OrthoDB" id="9776208at2"/>
<protein>
    <submittedName>
        <fullName evidence="3">Tetratricopeptide repeat protein</fullName>
    </submittedName>
</protein>
<dbReference type="InterPro" id="IPR011990">
    <property type="entry name" value="TPR-like_helical_dom_sf"/>
</dbReference>
<accession>A0A4R6WS59</accession>
<feature type="chain" id="PRO_5020791916" evidence="2">
    <location>
        <begin position="24"/>
        <end position="299"/>
    </location>
</feature>
<dbReference type="PROSITE" id="PS50005">
    <property type="entry name" value="TPR"/>
    <property type="match status" value="1"/>
</dbReference>
<evidence type="ECO:0000313" key="4">
    <source>
        <dbReference type="Proteomes" id="UP000295292"/>
    </source>
</evidence>
<dbReference type="Pfam" id="PF00515">
    <property type="entry name" value="TPR_1"/>
    <property type="match status" value="1"/>
</dbReference>
<dbReference type="InterPro" id="IPR019734">
    <property type="entry name" value="TPR_rpt"/>
</dbReference>
<keyword evidence="4" id="KW-1185">Reference proteome</keyword>
<keyword evidence="2" id="KW-0732">Signal</keyword>
<dbReference type="Pfam" id="PF13181">
    <property type="entry name" value="TPR_8"/>
    <property type="match status" value="1"/>
</dbReference>
<proteinExistence type="predicted"/>
<evidence type="ECO:0000256" key="2">
    <source>
        <dbReference type="SAM" id="SignalP"/>
    </source>
</evidence>
<dbReference type="PROSITE" id="PS50293">
    <property type="entry name" value="TPR_REGION"/>
    <property type="match status" value="1"/>
</dbReference>
<dbReference type="EMBL" id="SNYV01000011">
    <property type="protein sequence ID" value="TDQ79506.1"/>
    <property type="molecule type" value="Genomic_DNA"/>
</dbReference>
<dbReference type="SMART" id="SM00028">
    <property type="entry name" value="TPR"/>
    <property type="match status" value="2"/>
</dbReference>